<dbReference type="PRINTS" id="PR00035">
    <property type="entry name" value="HTHGNTR"/>
</dbReference>
<keyword evidence="2" id="KW-0238">DNA-binding</keyword>
<gene>
    <name evidence="5" type="ORF">GCM10009788_55130</name>
</gene>
<keyword evidence="1" id="KW-0805">Transcription regulation</keyword>
<keyword evidence="3" id="KW-0804">Transcription</keyword>
<evidence type="ECO:0000313" key="5">
    <source>
        <dbReference type="EMBL" id="GAA1545735.1"/>
    </source>
</evidence>
<dbReference type="InterPro" id="IPR036390">
    <property type="entry name" value="WH_DNA-bd_sf"/>
</dbReference>
<evidence type="ECO:0000259" key="4">
    <source>
        <dbReference type="PROSITE" id="PS50949"/>
    </source>
</evidence>
<dbReference type="EMBL" id="BAAAOR010000041">
    <property type="protein sequence ID" value="GAA1545735.1"/>
    <property type="molecule type" value="Genomic_DNA"/>
</dbReference>
<dbReference type="PANTHER" id="PTHR43537:SF41">
    <property type="entry name" value="TRANSCRIPTIONAL REGULATORY PROTEIN"/>
    <property type="match status" value="1"/>
</dbReference>
<protein>
    <submittedName>
        <fullName evidence="5">GntR family transcriptional regulator</fullName>
    </submittedName>
</protein>
<sequence length="227" mass="25717">MSEAEDARREVASERVANILAARILDGSLPPGTRIRQDELAEELGASRIPVREALRILSSRGLVTLRANVGAWVSQMTLQDLGLSYKVRERIEPLLLAESMPRLTDADLDHMESLQQQIEENDDVEEFLRLDRELHWTSYRGHDAPQLADMVHRLWDTTQHYRRAFVRLARSQGSWVISAEHRLLLQALRAGDEETAGTVLTMHIRRTRLALADHPELFAASDSTPG</sequence>
<proteinExistence type="predicted"/>
<reference evidence="5 6" key="1">
    <citation type="journal article" date="2019" name="Int. J. Syst. Evol. Microbiol.">
        <title>The Global Catalogue of Microorganisms (GCM) 10K type strain sequencing project: providing services to taxonomists for standard genome sequencing and annotation.</title>
        <authorList>
            <consortium name="The Broad Institute Genomics Platform"/>
            <consortium name="The Broad Institute Genome Sequencing Center for Infectious Disease"/>
            <person name="Wu L."/>
            <person name="Ma J."/>
        </authorList>
    </citation>
    <scope>NUCLEOTIDE SEQUENCE [LARGE SCALE GENOMIC DNA]</scope>
    <source>
        <strain evidence="5 6">JCM 14942</strain>
    </source>
</reference>
<keyword evidence="6" id="KW-1185">Reference proteome</keyword>
<dbReference type="PROSITE" id="PS50949">
    <property type="entry name" value="HTH_GNTR"/>
    <property type="match status" value="1"/>
</dbReference>
<comment type="caution">
    <text evidence="5">The sequence shown here is derived from an EMBL/GenBank/DDBJ whole genome shotgun (WGS) entry which is preliminary data.</text>
</comment>
<dbReference type="SUPFAM" id="SSF46785">
    <property type="entry name" value="Winged helix' DNA-binding domain"/>
    <property type="match status" value="1"/>
</dbReference>
<dbReference type="Pfam" id="PF07729">
    <property type="entry name" value="FCD"/>
    <property type="match status" value="1"/>
</dbReference>
<dbReference type="InterPro" id="IPR008920">
    <property type="entry name" value="TF_FadR/GntR_C"/>
</dbReference>
<dbReference type="InterPro" id="IPR000524">
    <property type="entry name" value="Tscrpt_reg_HTH_GntR"/>
</dbReference>
<dbReference type="PANTHER" id="PTHR43537">
    <property type="entry name" value="TRANSCRIPTIONAL REGULATOR, GNTR FAMILY"/>
    <property type="match status" value="1"/>
</dbReference>
<dbReference type="SMART" id="SM00895">
    <property type="entry name" value="FCD"/>
    <property type="match status" value="1"/>
</dbReference>
<dbReference type="RefSeq" id="WP_141005627.1">
    <property type="nucleotide sequence ID" value="NZ_BAAAOR010000041.1"/>
</dbReference>
<dbReference type="Gene3D" id="1.10.10.10">
    <property type="entry name" value="Winged helix-like DNA-binding domain superfamily/Winged helix DNA-binding domain"/>
    <property type="match status" value="1"/>
</dbReference>
<dbReference type="Pfam" id="PF00392">
    <property type="entry name" value="GntR"/>
    <property type="match status" value="1"/>
</dbReference>
<evidence type="ECO:0000256" key="2">
    <source>
        <dbReference type="ARBA" id="ARBA00023125"/>
    </source>
</evidence>
<dbReference type="SUPFAM" id="SSF48008">
    <property type="entry name" value="GntR ligand-binding domain-like"/>
    <property type="match status" value="1"/>
</dbReference>
<evidence type="ECO:0000256" key="1">
    <source>
        <dbReference type="ARBA" id="ARBA00023015"/>
    </source>
</evidence>
<dbReference type="Gene3D" id="1.20.120.530">
    <property type="entry name" value="GntR ligand-binding domain-like"/>
    <property type="match status" value="1"/>
</dbReference>
<evidence type="ECO:0000313" key="6">
    <source>
        <dbReference type="Proteomes" id="UP001500842"/>
    </source>
</evidence>
<dbReference type="InterPro" id="IPR036388">
    <property type="entry name" value="WH-like_DNA-bd_sf"/>
</dbReference>
<organism evidence="5 6">
    <name type="scientific">Nocardioides humi</name>
    <dbReference type="NCBI Taxonomy" id="449461"/>
    <lineage>
        <taxon>Bacteria</taxon>
        <taxon>Bacillati</taxon>
        <taxon>Actinomycetota</taxon>
        <taxon>Actinomycetes</taxon>
        <taxon>Propionibacteriales</taxon>
        <taxon>Nocardioidaceae</taxon>
        <taxon>Nocardioides</taxon>
    </lineage>
</organism>
<accession>A0ABN2BSF4</accession>
<feature type="domain" description="HTH gntR-type" evidence="4">
    <location>
        <begin position="10"/>
        <end position="77"/>
    </location>
</feature>
<dbReference type="InterPro" id="IPR011711">
    <property type="entry name" value="GntR_C"/>
</dbReference>
<dbReference type="SMART" id="SM00345">
    <property type="entry name" value="HTH_GNTR"/>
    <property type="match status" value="1"/>
</dbReference>
<evidence type="ECO:0000256" key="3">
    <source>
        <dbReference type="ARBA" id="ARBA00023163"/>
    </source>
</evidence>
<dbReference type="Proteomes" id="UP001500842">
    <property type="component" value="Unassembled WGS sequence"/>
</dbReference>
<name>A0ABN2BSF4_9ACTN</name>
<dbReference type="CDD" id="cd07377">
    <property type="entry name" value="WHTH_GntR"/>
    <property type="match status" value="1"/>
</dbReference>